<dbReference type="Pfam" id="PF00026">
    <property type="entry name" value="Asp"/>
    <property type="match status" value="1"/>
</dbReference>
<keyword evidence="3" id="KW-0064">Aspartyl protease</keyword>
<evidence type="ECO:0000256" key="1">
    <source>
        <dbReference type="ARBA" id="ARBA00007447"/>
    </source>
</evidence>
<sequence length="342" mass="37675">MAQVIRVRTERVFIPAYGYALLGDVAVDRQEMHALVDTGISALYFTWKWWYEHYTHPGACATLITGCYQCPEGCYIGPTTPITYADGTRVDIFSNEGHLAFALGAVNSIQFGVVSGQNPGPDRHPPTSSIGLGLNVIPGYRSLMDQLQGKVASRTFAMYLRSSSSARTKGELLLGGGDPRVYVAPLHFVPLLSQQQFLVTIDTLQVSGRAKRSGINMPILVDTGVQGLIIPRNFATDFIRDISDQASEMARARVHIAWVPAQGIWVFDCSYISYFPMLLIGLGRGGSVLLTVAGKYYTRNIGGLCSLGMTLGDKWSLPEFMFIDRYVEFRPSQRRIGFANLV</sequence>
<dbReference type="GO" id="GO:0004190">
    <property type="term" value="F:aspartic-type endopeptidase activity"/>
    <property type="evidence" value="ECO:0007669"/>
    <property type="project" value="UniProtKB-KW"/>
</dbReference>
<name>A0A7J6KZ01_PERCH</name>
<gene>
    <name evidence="6" type="ORF">FOL47_011005</name>
</gene>
<dbReference type="PANTHER" id="PTHR47966:SF51">
    <property type="entry name" value="BETA-SITE APP-CLEAVING ENZYME, ISOFORM A-RELATED"/>
    <property type="match status" value="1"/>
</dbReference>
<dbReference type="AlphaFoldDB" id="A0A7J6KZ01"/>
<dbReference type="InterPro" id="IPR034164">
    <property type="entry name" value="Pepsin-like_dom"/>
</dbReference>
<dbReference type="CDD" id="cd05471">
    <property type="entry name" value="pepsin_like"/>
    <property type="match status" value="1"/>
</dbReference>
<dbReference type="Proteomes" id="UP000591131">
    <property type="component" value="Unassembled WGS sequence"/>
</dbReference>
<dbReference type="GO" id="GO:0005764">
    <property type="term" value="C:lysosome"/>
    <property type="evidence" value="ECO:0007669"/>
    <property type="project" value="TreeGrafter"/>
</dbReference>
<reference evidence="6 7" key="1">
    <citation type="submission" date="2020-04" db="EMBL/GenBank/DDBJ databases">
        <title>Perkinsus chesapeaki whole genome sequence.</title>
        <authorList>
            <person name="Bogema D.R."/>
        </authorList>
    </citation>
    <scope>NUCLEOTIDE SEQUENCE [LARGE SCALE GENOMIC DNA]</scope>
    <source>
        <strain evidence="6">ATCC PRA-425</strain>
    </source>
</reference>
<evidence type="ECO:0000259" key="5">
    <source>
        <dbReference type="PROSITE" id="PS51767"/>
    </source>
</evidence>
<dbReference type="PANTHER" id="PTHR47966">
    <property type="entry name" value="BETA-SITE APP-CLEAVING ENZYME, ISOFORM A-RELATED"/>
    <property type="match status" value="1"/>
</dbReference>
<dbReference type="InterPro" id="IPR001461">
    <property type="entry name" value="Aspartic_peptidase_A1"/>
</dbReference>
<dbReference type="EMBL" id="JAAPAO010000907">
    <property type="protein sequence ID" value="KAF4652583.1"/>
    <property type="molecule type" value="Genomic_DNA"/>
</dbReference>
<dbReference type="GO" id="GO:0006508">
    <property type="term" value="P:proteolysis"/>
    <property type="evidence" value="ECO:0007669"/>
    <property type="project" value="UniProtKB-KW"/>
</dbReference>
<proteinExistence type="inferred from homology"/>
<evidence type="ECO:0000256" key="2">
    <source>
        <dbReference type="ARBA" id="ARBA00022670"/>
    </source>
</evidence>
<dbReference type="Gene3D" id="2.40.70.10">
    <property type="entry name" value="Acid Proteases"/>
    <property type="match status" value="1"/>
</dbReference>
<accession>A0A7J6KZ01</accession>
<evidence type="ECO:0000313" key="6">
    <source>
        <dbReference type="EMBL" id="KAF4652583.1"/>
    </source>
</evidence>
<comment type="similarity">
    <text evidence="1">Belongs to the peptidase A1 family.</text>
</comment>
<dbReference type="SUPFAM" id="SSF50630">
    <property type="entry name" value="Acid proteases"/>
    <property type="match status" value="1"/>
</dbReference>
<dbReference type="InterPro" id="IPR021109">
    <property type="entry name" value="Peptidase_aspartic_dom_sf"/>
</dbReference>
<comment type="caution">
    <text evidence="6">The sequence shown here is derived from an EMBL/GenBank/DDBJ whole genome shotgun (WGS) entry which is preliminary data.</text>
</comment>
<keyword evidence="4" id="KW-0378">Hydrolase</keyword>
<feature type="domain" description="Peptidase A1" evidence="5">
    <location>
        <begin position="19"/>
        <end position="339"/>
    </location>
</feature>
<keyword evidence="2" id="KW-0645">Protease</keyword>
<evidence type="ECO:0000313" key="7">
    <source>
        <dbReference type="Proteomes" id="UP000591131"/>
    </source>
</evidence>
<evidence type="ECO:0000256" key="4">
    <source>
        <dbReference type="ARBA" id="ARBA00022801"/>
    </source>
</evidence>
<dbReference type="OrthoDB" id="15189at2759"/>
<dbReference type="PROSITE" id="PS51767">
    <property type="entry name" value="PEPTIDASE_A1"/>
    <property type="match status" value="1"/>
</dbReference>
<keyword evidence="7" id="KW-1185">Reference proteome</keyword>
<organism evidence="6 7">
    <name type="scientific">Perkinsus chesapeaki</name>
    <name type="common">Clam parasite</name>
    <name type="synonym">Perkinsus andrewsi</name>
    <dbReference type="NCBI Taxonomy" id="330153"/>
    <lineage>
        <taxon>Eukaryota</taxon>
        <taxon>Sar</taxon>
        <taxon>Alveolata</taxon>
        <taxon>Perkinsozoa</taxon>
        <taxon>Perkinsea</taxon>
        <taxon>Perkinsida</taxon>
        <taxon>Perkinsidae</taxon>
        <taxon>Perkinsus</taxon>
    </lineage>
</organism>
<protein>
    <recommendedName>
        <fullName evidence="5">Peptidase A1 domain-containing protein</fullName>
    </recommendedName>
</protein>
<evidence type="ECO:0000256" key="3">
    <source>
        <dbReference type="ARBA" id="ARBA00022750"/>
    </source>
</evidence>
<dbReference type="InterPro" id="IPR033121">
    <property type="entry name" value="PEPTIDASE_A1"/>
</dbReference>